<sequence>MKNFLAKAIQKSYGHSRQIMYRSPVPFSFYSGKKMEFYFSTNRAINAKPKRKDRETKYKNTDPFQPPYTPGLYISDLPSNHLLLWNRYNIVDRHCLIISKNHHEHQEELLTQENLEISYRSLSLFNSVVYYNSGKNSCASQPHRHLHLVSLPLLSSQVLEETNQKLPTRSSVFYRSNLQFHPTIMKRSHFSSLRCSQPFTLKELPFLHSCCILPKKNVNSQTLNMAYRSLLSVFTNNLEKKKQVFDLDGDQTYIHGPDLSYHLFLTKSWMMLIPRSACSYKGIRVSPLSFFGAFFVKDKDHQQKIMDFNPEFILQKLTN</sequence>
<gene>
    <name evidence="3" type="ORF">M0813_01027</name>
</gene>
<dbReference type="Proteomes" id="UP001150062">
    <property type="component" value="Unassembled WGS sequence"/>
</dbReference>
<dbReference type="Pfam" id="PF19327">
    <property type="entry name" value="Ap4A_phos_N"/>
    <property type="match status" value="1"/>
</dbReference>
<evidence type="ECO:0000259" key="2">
    <source>
        <dbReference type="Pfam" id="PF19327"/>
    </source>
</evidence>
<feature type="domain" description="Ap4A phosphorylase 1/2 N-terminal" evidence="2">
    <location>
        <begin position="33"/>
        <end position="157"/>
    </location>
</feature>
<dbReference type="SUPFAM" id="SSF54197">
    <property type="entry name" value="HIT-like"/>
    <property type="match status" value="1"/>
</dbReference>
<dbReference type="Gene3D" id="3.30.428.70">
    <property type="match status" value="1"/>
</dbReference>
<dbReference type="InterPro" id="IPR009163">
    <property type="entry name" value="Ap4A_phos1/2"/>
</dbReference>
<dbReference type="Pfam" id="PF09830">
    <property type="entry name" value="ATP_transf"/>
    <property type="match status" value="1"/>
</dbReference>
<dbReference type="InterPro" id="IPR019200">
    <property type="entry name" value="ATP_adenylylTrfase_C"/>
</dbReference>
<dbReference type="PANTHER" id="PTHR38420:SF1">
    <property type="entry name" value="PUTATIVE (AFU_ORTHOLOGUE AFUA_5G14690)-RELATED"/>
    <property type="match status" value="1"/>
</dbReference>
<keyword evidence="4" id="KW-1185">Reference proteome</keyword>
<proteinExistence type="predicted"/>
<evidence type="ECO:0000259" key="1">
    <source>
        <dbReference type="Pfam" id="PF09830"/>
    </source>
</evidence>
<organism evidence="3 4">
    <name type="scientific">Anaeramoeba flamelloides</name>
    <dbReference type="NCBI Taxonomy" id="1746091"/>
    <lineage>
        <taxon>Eukaryota</taxon>
        <taxon>Metamonada</taxon>
        <taxon>Anaeramoebidae</taxon>
        <taxon>Anaeramoeba</taxon>
    </lineage>
</organism>
<evidence type="ECO:0000313" key="4">
    <source>
        <dbReference type="Proteomes" id="UP001150062"/>
    </source>
</evidence>
<comment type="caution">
    <text evidence="3">The sequence shown here is derived from an EMBL/GenBank/DDBJ whole genome shotgun (WGS) entry which is preliminary data.</text>
</comment>
<dbReference type="PANTHER" id="PTHR38420">
    <property type="entry name" value="AP-4-A PHOSPHORYLASE II"/>
    <property type="match status" value="1"/>
</dbReference>
<name>A0ABQ8X0U8_9EUKA</name>
<reference evidence="3" key="1">
    <citation type="submission" date="2022-08" db="EMBL/GenBank/DDBJ databases">
        <title>Novel sulfate-reducing endosymbionts in the free-living metamonad Anaeramoeba.</title>
        <authorList>
            <person name="Jerlstrom-Hultqvist J."/>
            <person name="Cepicka I."/>
            <person name="Gallot-Lavallee L."/>
            <person name="Salas-Leiva D."/>
            <person name="Curtis B.A."/>
            <person name="Zahonova K."/>
            <person name="Pipaliya S."/>
            <person name="Dacks J."/>
            <person name="Roger A.J."/>
        </authorList>
    </citation>
    <scope>NUCLEOTIDE SEQUENCE</scope>
    <source>
        <strain evidence="3">Schooner1</strain>
    </source>
</reference>
<dbReference type="InterPro" id="IPR043171">
    <property type="entry name" value="Ap4A_phos1/2-like"/>
</dbReference>
<dbReference type="InterPro" id="IPR045759">
    <property type="entry name" value="Ap4A_phos1/2_N"/>
</dbReference>
<dbReference type="EMBL" id="JAOAOG010000346">
    <property type="protein sequence ID" value="KAJ6226059.1"/>
    <property type="molecule type" value="Genomic_DNA"/>
</dbReference>
<protein>
    <submittedName>
        <fullName evidence="3">Ap-4-a phosphorylase ii</fullName>
    </submittedName>
</protein>
<feature type="domain" description="ATP adenylyltransferase C-terminal" evidence="1">
    <location>
        <begin position="203"/>
        <end position="317"/>
    </location>
</feature>
<evidence type="ECO:0000313" key="3">
    <source>
        <dbReference type="EMBL" id="KAJ6226059.1"/>
    </source>
</evidence>
<dbReference type="InterPro" id="IPR036265">
    <property type="entry name" value="HIT-like_sf"/>
</dbReference>
<accession>A0ABQ8X0U8</accession>